<dbReference type="AlphaFoldDB" id="A0AAQ3PDN1"/>
<dbReference type="EMBL" id="CP144700">
    <property type="protein sequence ID" value="WVZ25615.1"/>
    <property type="molecule type" value="Genomic_DNA"/>
</dbReference>
<feature type="non-terminal residue" evidence="1">
    <location>
        <position position="1"/>
    </location>
</feature>
<name>A0AAQ3PDN1_VIGMU</name>
<proteinExistence type="predicted"/>
<reference evidence="1 2" key="1">
    <citation type="journal article" date="2023" name="Life. Sci Alliance">
        <title>Evolutionary insights into 3D genome organization and epigenetic landscape of Vigna mungo.</title>
        <authorList>
            <person name="Junaid A."/>
            <person name="Singh B."/>
            <person name="Bhatia S."/>
        </authorList>
    </citation>
    <scope>NUCLEOTIDE SEQUENCE [LARGE SCALE GENOMIC DNA]</scope>
    <source>
        <strain evidence="1">Urdbean</strain>
    </source>
</reference>
<dbReference type="Proteomes" id="UP001374535">
    <property type="component" value="Chromosome 1"/>
</dbReference>
<protein>
    <submittedName>
        <fullName evidence="1">Uncharacterized protein</fullName>
    </submittedName>
</protein>
<evidence type="ECO:0000313" key="2">
    <source>
        <dbReference type="Proteomes" id="UP001374535"/>
    </source>
</evidence>
<gene>
    <name evidence="1" type="ORF">V8G54_004159</name>
</gene>
<organism evidence="1 2">
    <name type="scientific">Vigna mungo</name>
    <name type="common">Black gram</name>
    <name type="synonym">Phaseolus mungo</name>
    <dbReference type="NCBI Taxonomy" id="3915"/>
    <lineage>
        <taxon>Eukaryota</taxon>
        <taxon>Viridiplantae</taxon>
        <taxon>Streptophyta</taxon>
        <taxon>Embryophyta</taxon>
        <taxon>Tracheophyta</taxon>
        <taxon>Spermatophyta</taxon>
        <taxon>Magnoliopsida</taxon>
        <taxon>eudicotyledons</taxon>
        <taxon>Gunneridae</taxon>
        <taxon>Pentapetalae</taxon>
        <taxon>rosids</taxon>
        <taxon>fabids</taxon>
        <taxon>Fabales</taxon>
        <taxon>Fabaceae</taxon>
        <taxon>Papilionoideae</taxon>
        <taxon>50 kb inversion clade</taxon>
        <taxon>NPAAA clade</taxon>
        <taxon>indigoferoid/millettioid clade</taxon>
        <taxon>Phaseoleae</taxon>
        <taxon>Vigna</taxon>
    </lineage>
</organism>
<keyword evidence="2" id="KW-1185">Reference proteome</keyword>
<evidence type="ECO:0000313" key="1">
    <source>
        <dbReference type="EMBL" id="WVZ25615.1"/>
    </source>
</evidence>
<sequence>GLIIFCFEKVDSVQVEVVRIRYRRKIWWDKEAHMLQSPDSRSTCSFFLFPISLFFLQNTTTTHYINIIIFGKCSLLLVSACPRDHSPSNIARAFYDPNIKRYILSKPQKIKKQKKKHYFALSIVLCLNETKLTFPS</sequence>
<accession>A0AAQ3PDN1</accession>